<keyword evidence="1" id="KW-0812">Transmembrane</keyword>
<accession>A0A2N9E3K6</accession>
<dbReference type="AlphaFoldDB" id="A0A2N9E3K6"/>
<gene>
    <name evidence="2" type="ORF">FSB_LOCUS1368</name>
</gene>
<proteinExistence type="predicted"/>
<sequence length="209" mass="22361">MNSSSSNVSPIEAKIDMYLVSRTKLVGFSVVAWACRSRRGGDSGLGFGSPRGWKGLGFWWWSRGSRLGLGFTAWWLGFLGFAAWVSVHGVVVGLGLTAWWLEGFGFLVVEPWVSAWAWVHRVVVGFSGFCSLGFGARRGGWAWVDGVVVGRVWVFGGGAPEPVACRARSAGLEVTHGQGCRLGLPCPIPAGLEVTHGQACRLGLPCPPE</sequence>
<organism evidence="2">
    <name type="scientific">Fagus sylvatica</name>
    <name type="common">Beechnut</name>
    <dbReference type="NCBI Taxonomy" id="28930"/>
    <lineage>
        <taxon>Eukaryota</taxon>
        <taxon>Viridiplantae</taxon>
        <taxon>Streptophyta</taxon>
        <taxon>Embryophyta</taxon>
        <taxon>Tracheophyta</taxon>
        <taxon>Spermatophyta</taxon>
        <taxon>Magnoliopsida</taxon>
        <taxon>eudicotyledons</taxon>
        <taxon>Gunneridae</taxon>
        <taxon>Pentapetalae</taxon>
        <taxon>rosids</taxon>
        <taxon>fabids</taxon>
        <taxon>Fagales</taxon>
        <taxon>Fagaceae</taxon>
        <taxon>Fagus</taxon>
    </lineage>
</organism>
<keyword evidence="1" id="KW-1133">Transmembrane helix</keyword>
<dbReference type="EMBL" id="OIVN01000059">
    <property type="protein sequence ID" value="SPC73486.1"/>
    <property type="molecule type" value="Genomic_DNA"/>
</dbReference>
<evidence type="ECO:0000256" key="1">
    <source>
        <dbReference type="SAM" id="Phobius"/>
    </source>
</evidence>
<evidence type="ECO:0000313" key="2">
    <source>
        <dbReference type="EMBL" id="SPC73486.1"/>
    </source>
</evidence>
<feature type="transmembrane region" description="Helical" evidence="1">
    <location>
        <begin position="113"/>
        <end position="134"/>
    </location>
</feature>
<reference evidence="2" key="1">
    <citation type="submission" date="2018-02" db="EMBL/GenBank/DDBJ databases">
        <authorList>
            <person name="Cohen D.B."/>
            <person name="Kent A.D."/>
        </authorList>
    </citation>
    <scope>NUCLEOTIDE SEQUENCE</scope>
</reference>
<protein>
    <submittedName>
        <fullName evidence="2">Uncharacterized protein</fullName>
    </submittedName>
</protein>
<feature type="transmembrane region" description="Helical" evidence="1">
    <location>
        <begin position="73"/>
        <end position="101"/>
    </location>
</feature>
<name>A0A2N9E3K6_FAGSY</name>
<keyword evidence="1" id="KW-0472">Membrane</keyword>